<evidence type="ECO:0008006" key="3">
    <source>
        <dbReference type="Google" id="ProtNLM"/>
    </source>
</evidence>
<dbReference type="AlphaFoldDB" id="E3MDS9"/>
<gene>
    <name evidence="1" type="ORF">CRE_17964</name>
</gene>
<dbReference type="InterPro" id="IPR021942">
    <property type="entry name" value="DUF3557"/>
</dbReference>
<dbReference type="OrthoDB" id="5910677at2759"/>
<keyword evidence="2" id="KW-1185">Reference proteome</keyword>
<dbReference type="RefSeq" id="XP_003105851.2">
    <property type="nucleotide sequence ID" value="XM_003105803.2"/>
</dbReference>
<reference evidence="1" key="1">
    <citation type="submission" date="2007-07" db="EMBL/GenBank/DDBJ databases">
        <title>PCAP assembly of the Caenorhabditis remanei genome.</title>
        <authorList>
            <consortium name="The Caenorhabditis remanei Sequencing Consortium"/>
            <person name="Wilson R.K."/>
        </authorList>
    </citation>
    <scope>NUCLEOTIDE SEQUENCE [LARGE SCALE GENOMIC DNA]</scope>
    <source>
        <strain evidence="1">PB4641</strain>
    </source>
</reference>
<dbReference type="CTD" id="9807087"/>
<dbReference type="PANTHER" id="PTHR31379:SF1">
    <property type="entry name" value="F-BOX C PROTEIN-RELATED"/>
    <property type="match status" value="1"/>
</dbReference>
<evidence type="ECO:0000313" key="2">
    <source>
        <dbReference type="Proteomes" id="UP000008281"/>
    </source>
</evidence>
<name>E3MDS9_CAERE</name>
<sequence>MPTALSYPGLRCVLEFLDPMKRIHIASRNHSLQTIDKTIPIWIKDLGINLNCLSMKYYAIDNYIDNKFRFKNRHGKYFERIWPSNLKPEEARKKLFNSYLRVKSKIYVNCFFFFTAIPDFVPTNLLFQINELICSSHYIDGFLPVIDPSSFPLKKFRTGIDELDHLNYPVLTSAQELTVLHGLGGLTQLINEINTNKLVIFEKYSFRAADPVSLIKSWKENGKEIGTTFKFHDYKAFLRVMHILLQELKEFENEKFNNHSSNCPRLMIPINKTAEIHVSQNNENYIVVEVVPITLKRETDATEEACSSKRVRHS</sequence>
<proteinExistence type="predicted"/>
<dbReference type="EMBL" id="DS268437">
    <property type="protein sequence ID" value="EFO99259.1"/>
    <property type="molecule type" value="Genomic_DNA"/>
</dbReference>
<dbReference type="GeneID" id="9807087"/>
<dbReference type="PANTHER" id="PTHR31379">
    <property type="entry name" value="F-BOX C PROTEIN-RELATED-RELATED"/>
    <property type="match status" value="1"/>
</dbReference>
<dbReference type="Proteomes" id="UP000008281">
    <property type="component" value="Unassembled WGS sequence"/>
</dbReference>
<organism evidence="2">
    <name type="scientific">Caenorhabditis remanei</name>
    <name type="common">Caenorhabditis vulgaris</name>
    <dbReference type="NCBI Taxonomy" id="31234"/>
    <lineage>
        <taxon>Eukaryota</taxon>
        <taxon>Metazoa</taxon>
        <taxon>Ecdysozoa</taxon>
        <taxon>Nematoda</taxon>
        <taxon>Chromadorea</taxon>
        <taxon>Rhabditida</taxon>
        <taxon>Rhabditina</taxon>
        <taxon>Rhabditomorpha</taxon>
        <taxon>Rhabditoidea</taxon>
        <taxon>Rhabditidae</taxon>
        <taxon>Peloderinae</taxon>
        <taxon>Caenorhabditis</taxon>
    </lineage>
</organism>
<dbReference type="Pfam" id="PF12078">
    <property type="entry name" value="DUF3557"/>
    <property type="match status" value="1"/>
</dbReference>
<accession>E3MDS9</accession>
<dbReference type="KEGG" id="crq:GCK72_008032"/>
<evidence type="ECO:0000313" key="1">
    <source>
        <dbReference type="EMBL" id="EFO99259.1"/>
    </source>
</evidence>
<dbReference type="HOGENOM" id="CLU_042576_3_1_1"/>
<dbReference type="InParanoid" id="E3MDS9"/>
<protein>
    <recommendedName>
        <fullName evidence="3">F-box domain-containing protein</fullName>
    </recommendedName>
</protein>